<gene>
    <name evidence="7" type="ORF">DIU77_018335</name>
</gene>
<dbReference type="AlphaFoldDB" id="A0ABD6FL44"/>
<evidence type="ECO:0000259" key="6">
    <source>
        <dbReference type="Pfam" id="PF00520"/>
    </source>
</evidence>
<dbReference type="InterPro" id="IPR005821">
    <property type="entry name" value="Ion_trans_dom"/>
</dbReference>
<dbReference type="PANTHER" id="PTHR47077:SF1">
    <property type="entry name" value="CATION CHANNEL SPERM-ASSOCIATED PROTEIN 4"/>
    <property type="match status" value="1"/>
</dbReference>
<keyword evidence="2 5" id="KW-0812">Transmembrane</keyword>
<dbReference type="Proteomes" id="UP000249324">
    <property type="component" value="Unassembled WGS sequence"/>
</dbReference>
<evidence type="ECO:0000256" key="2">
    <source>
        <dbReference type="ARBA" id="ARBA00022692"/>
    </source>
</evidence>
<evidence type="ECO:0000313" key="8">
    <source>
        <dbReference type="Proteomes" id="UP000249324"/>
    </source>
</evidence>
<feature type="transmembrane region" description="Helical" evidence="5">
    <location>
        <begin position="124"/>
        <end position="155"/>
    </location>
</feature>
<feature type="transmembrane region" description="Helical" evidence="5">
    <location>
        <begin position="46"/>
        <end position="68"/>
    </location>
</feature>
<dbReference type="InterPro" id="IPR027359">
    <property type="entry name" value="Volt_channel_dom_sf"/>
</dbReference>
<evidence type="ECO:0000256" key="3">
    <source>
        <dbReference type="ARBA" id="ARBA00022989"/>
    </source>
</evidence>
<evidence type="ECO:0000256" key="1">
    <source>
        <dbReference type="ARBA" id="ARBA00004141"/>
    </source>
</evidence>
<feature type="transmembrane region" description="Helical" evidence="5">
    <location>
        <begin position="15"/>
        <end position="34"/>
    </location>
</feature>
<proteinExistence type="predicted"/>
<dbReference type="InterPro" id="IPR028744">
    <property type="entry name" value="CatSper4"/>
</dbReference>
<dbReference type="Pfam" id="PF00520">
    <property type="entry name" value="Ion_trans"/>
    <property type="match status" value="1"/>
</dbReference>
<comment type="caution">
    <text evidence="7">The sequence shown here is derived from an EMBL/GenBank/DDBJ whole genome shotgun (WGS) entry which is preliminary data.</text>
</comment>
<dbReference type="Gene3D" id="1.10.287.70">
    <property type="match status" value="1"/>
</dbReference>
<dbReference type="PANTHER" id="PTHR47077">
    <property type="entry name" value="ION_TRANS DOMAIN-CONTAINING PROTEIN"/>
    <property type="match status" value="1"/>
</dbReference>
<dbReference type="Gene3D" id="1.20.120.350">
    <property type="entry name" value="Voltage-gated potassium channels. Chain C"/>
    <property type="match status" value="1"/>
</dbReference>
<feature type="transmembrane region" description="Helical" evidence="5">
    <location>
        <begin position="196"/>
        <end position="219"/>
    </location>
</feature>
<organism evidence="7 8">
    <name type="scientific">Thermocrispum agreste</name>
    <dbReference type="NCBI Taxonomy" id="37925"/>
    <lineage>
        <taxon>Bacteria</taxon>
        <taxon>Bacillati</taxon>
        <taxon>Actinomycetota</taxon>
        <taxon>Actinomycetes</taxon>
        <taxon>Pseudonocardiales</taxon>
        <taxon>Pseudonocardiaceae</taxon>
        <taxon>Thermocrispum</taxon>
    </lineage>
</organism>
<evidence type="ECO:0000313" key="7">
    <source>
        <dbReference type="EMBL" id="MFO7194203.1"/>
    </source>
</evidence>
<feature type="domain" description="Ion transport" evidence="6">
    <location>
        <begin position="13"/>
        <end position="225"/>
    </location>
</feature>
<evidence type="ECO:0000256" key="4">
    <source>
        <dbReference type="ARBA" id="ARBA00023136"/>
    </source>
</evidence>
<feature type="transmembrane region" description="Helical" evidence="5">
    <location>
        <begin position="80"/>
        <end position="103"/>
    </location>
</feature>
<keyword evidence="4 5" id="KW-0472">Membrane</keyword>
<keyword evidence="3 5" id="KW-1133">Transmembrane helix</keyword>
<accession>A0ABD6FL44</accession>
<evidence type="ECO:0000256" key="5">
    <source>
        <dbReference type="SAM" id="Phobius"/>
    </source>
</evidence>
<feature type="non-terminal residue" evidence="7">
    <location>
        <position position="237"/>
    </location>
</feature>
<dbReference type="EMBL" id="QGUI02000382">
    <property type="protein sequence ID" value="MFO7194203.1"/>
    <property type="molecule type" value="Genomic_DNA"/>
</dbReference>
<sequence length="237" mass="26232">MTPRERVSALVDHPYFQRFIVTVIGINAALLAVQTSASLERHYHDLIAALDTMALAIFVVELALKLYAQRSAFFRDPWNVFDFAIVAIALIPASGPFAVLRALRVLRVLRLVSAVPPLRRVVSAFLRAIPGMVSIIALATLVIFVAGVMGTALFAEASPHYFGDLGRSLFSLFQTMTGESWPDIAEEVMAAQPLAWIFFVVYILVSSFAVLNLFIAVVVNEMEQEVRADIRAEEQQH</sequence>
<dbReference type="GO" id="GO:0016020">
    <property type="term" value="C:membrane"/>
    <property type="evidence" value="ECO:0007669"/>
    <property type="project" value="UniProtKB-SubCell"/>
</dbReference>
<dbReference type="SUPFAM" id="SSF81324">
    <property type="entry name" value="Voltage-gated potassium channels"/>
    <property type="match status" value="1"/>
</dbReference>
<reference evidence="7 8" key="1">
    <citation type="journal article" date="2021" name="BMC Genomics">
        <title>Genome-resolved metagenome and metatranscriptome analyses of thermophilic composting reveal key bacterial players and their metabolic interactions.</title>
        <authorList>
            <person name="Braga L.P.P."/>
            <person name="Pereira R.V."/>
            <person name="Martins L.F."/>
            <person name="Moura L.M.S."/>
            <person name="Sanchez F.B."/>
            <person name="Patane J.S.L."/>
            <person name="da Silva A.M."/>
            <person name="Setubal J.C."/>
        </authorList>
    </citation>
    <scope>NUCLEOTIDE SEQUENCE [LARGE SCALE GENOMIC DNA]</scope>
    <source>
        <strain evidence="7">ZC4RG45</strain>
    </source>
</reference>
<name>A0ABD6FL44_9PSEU</name>
<protein>
    <submittedName>
        <fullName evidence="7">Ion transporter</fullName>
    </submittedName>
</protein>
<comment type="subcellular location">
    <subcellularLocation>
        <location evidence="1">Membrane</location>
        <topology evidence="1">Multi-pass membrane protein</topology>
    </subcellularLocation>
</comment>